<reference evidence="1 2" key="1">
    <citation type="submission" date="2017-10" db="EMBL/GenBank/DDBJ databases">
        <title>Resolving the taxonomy of Roseburia spp., Eubacterium rectale and Agathobacter spp. through phylogenomic analysis.</title>
        <authorList>
            <person name="Sheridan P.O."/>
            <person name="Walker A.W."/>
            <person name="Duncan S.H."/>
            <person name="Scott K.P."/>
            <person name="Toole P.W.O."/>
            <person name="Luis P."/>
            <person name="Flint H.J."/>
        </authorList>
    </citation>
    <scope>NUCLEOTIDE SEQUENCE [LARGE SCALE GENOMIC DNA]</scope>
    <source>
        <strain evidence="1 2">JK623</strain>
    </source>
</reference>
<gene>
    <name evidence="1" type="ORF">CSX02_00420</name>
</gene>
<dbReference type="RefSeq" id="WP_099385210.1">
    <property type="nucleotide sequence ID" value="NZ_JANSWH010000050.1"/>
</dbReference>
<evidence type="ECO:0008006" key="3">
    <source>
        <dbReference type="Google" id="ProtNLM"/>
    </source>
</evidence>
<accession>A0A2G3E6Q9</accession>
<dbReference type="Pfam" id="PF12686">
    <property type="entry name" value="DUF3800"/>
    <property type="match status" value="1"/>
</dbReference>
<protein>
    <recommendedName>
        <fullName evidence="3">DUF3800 domain-containing protein</fullName>
    </recommendedName>
</protein>
<dbReference type="Proteomes" id="UP000224563">
    <property type="component" value="Unassembled WGS sequence"/>
</dbReference>
<evidence type="ECO:0000313" key="2">
    <source>
        <dbReference type="Proteomes" id="UP000224563"/>
    </source>
</evidence>
<dbReference type="EMBL" id="PDYG01000001">
    <property type="protein sequence ID" value="PHU38946.1"/>
    <property type="molecule type" value="Genomic_DNA"/>
</dbReference>
<comment type="caution">
    <text evidence="1">The sequence shown here is derived from an EMBL/GenBank/DDBJ whole genome shotgun (WGS) entry which is preliminary data.</text>
</comment>
<dbReference type="InterPro" id="IPR024524">
    <property type="entry name" value="DUF3800"/>
</dbReference>
<proteinExistence type="predicted"/>
<organism evidence="1 2">
    <name type="scientific">Agathobacter ruminis</name>
    <dbReference type="NCBI Taxonomy" id="1712665"/>
    <lineage>
        <taxon>Bacteria</taxon>
        <taxon>Bacillati</taxon>
        <taxon>Bacillota</taxon>
        <taxon>Clostridia</taxon>
        <taxon>Lachnospirales</taxon>
        <taxon>Lachnospiraceae</taxon>
        <taxon>Agathobacter</taxon>
    </lineage>
</organism>
<evidence type="ECO:0000313" key="1">
    <source>
        <dbReference type="EMBL" id="PHU38946.1"/>
    </source>
</evidence>
<dbReference type="AlphaFoldDB" id="A0A2G3E6Q9"/>
<reference evidence="1 2" key="2">
    <citation type="submission" date="2017-10" db="EMBL/GenBank/DDBJ databases">
        <authorList>
            <person name="Banno H."/>
            <person name="Chua N.-H."/>
        </authorList>
    </citation>
    <scope>NUCLEOTIDE SEQUENCE [LARGE SCALE GENOMIC DNA]</scope>
    <source>
        <strain evidence="1 2">JK623</strain>
    </source>
</reference>
<keyword evidence="2" id="KW-1185">Reference proteome</keyword>
<name>A0A2G3E6Q9_9FIRM</name>
<sequence>MHKFYYDETEHSRNITQGTLENSNYYENFITVIVGWDEKKEAELEKKYLEFENKYEDRKHNGELKSSAIKLGQFRNGFASMSRENLELVSDFLDLFDDDIYVYFSVQSKVEYILLQLLAQYHNNLMVDIDAMRYSIVKAIHVYHPENVIDAMYNRPGKLIDEIRIFLKNRIEANKKNLALKQRENEAFRQVLIILDDLSFVSTFEWDYHMPFDGFNRFLTEQSIDNYSLIIDREGCEQKTLKAAIDMGHINAYERDSKDAFGIRMADMLAGIIAKFMKSLSLALTSDYKELQKVILDKSWFRLDDNKRRIYRKLHHVLSEINDSWYKSFASTYADDLISFISLLEYIDNVSADEMQKSLEMQGEYFNGFVCDALQQYYSRIHNKLKKEPKKLINNECFFNKWGAKVYVDARKLPGLEIENGMRVCDVVNAGMDANGVPTITIKEDDKYVCYRIPEQLKGWVGAIMALKNRGQDMLPARVRITKNANKWYADLL</sequence>